<accession>A0A8J3XNY9</accession>
<name>A0A8J3XNY9_9ACTN</name>
<dbReference type="InterPro" id="IPR011322">
    <property type="entry name" value="N-reg_PII-like_a/b"/>
</dbReference>
<evidence type="ECO:0000313" key="3">
    <source>
        <dbReference type="Proteomes" id="UP000644610"/>
    </source>
</evidence>
<dbReference type="InterPro" id="IPR003793">
    <property type="entry name" value="UPF0166"/>
</dbReference>
<organism evidence="2 3">
    <name type="scientific">Planotetraspora silvatica</name>
    <dbReference type="NCBI Taxonomy" id="234614"/>
    <lineage>
        <taxon>Bacteria</taxon>
        <taxon>Bacillati</taxon>
        <taxon>Actinomycetota</taxon>
        <taxon>Actinomycetes</taxon>
        <taxon>Streptosporangiales</taxon>
        <taxon>Streptosporangiaceae</taxon>
        <taxon>Planotetraspora</taxon>
    </lineage>
</organism>
<dbReference type="SUPFAM" id="SSF54913">
    <property type="entry name" value="GlnB-like"/>
    <property type="match status" value="1"/>
</dbReference>
<reference evidence="2" key="1">
    <citation type="submission" date="2021-01" db="EMBL/GenBank/DDBJ databases">
        <title>Whole genome shotgun sequence of Planotetraspora silvatica NBRC 100141.</title>
        <authorList>
            <person name="Komaki H."/>
            <person name="Tamura T."/>
        </authorList>
    </citation>
    <scope>NUCLEOTIDE SEQUENCE</scope>
    <source>
        <strain evidence="2">NBRC 100141</strain>
    </source>
</reference>
<sequence length="113" mass="12414">MSDGLRLTAFVSDSDLWHHKPVYHEIVRRAQKAGLAGASAFRGIEGYGATGRIHTTRILSLADELPTIVIIVDTRAKIEAFLPQLDELIPGGLATLEPVEILHFSAARQRRAM</sequence>
<comment type="similarity">
    <text evidence="1">Belongs to the UPF0166 family.</text>
</comment>
<dbReference type="EMBL" id="BOOQ01000038">
    <property type="protein sequence ID" value="GII49102.1"/>
    <property type="molecule type" value="Genomic_DNA"/>
</dbReference>
<comment type="caution">
    <text evidence="2">The sequence shown here is derived from an EMBL/GenBank/DDBJ whole genome shotgun (WGS) entry which is preliminary data.</text>
</comment>
<evidence type="ECO:0008006" key="4">
    <source>
        <dbReference type="Google" id="ProtNLM"/>
    </source>
</evidence>
<dbReference type="InterPro" id="IPR015867">
    <property type="entry name" value="N-reg_PII/ATP_PRibTrfase_C"/>
</dbReference>
<dbReference type="Proteomes" id="UP000644610">
    <property type="component" value="Unassembled WGS sequence"/>
</dbReference>
<keyword evidence="3" id="KW-1185">Reference proteome</keyword>
<protein>
    <recommendedName>
        <fullName evidence="4">DUF190 domain-containing protein</fullName>
    </recommendedName>
</protein>
<dbReference type="Gene3D" id="3.30.70.120">
    <property type="match status" value="1"/>
</dbReference>
<dbReference type="RefSeq" id="WP_203978531.1">
    <property type="nucleotide sequence ID" value="NZ_BAAAKY010000051.1"/>
</dbReference>
<evidence type="ECO:0000256" key="1">
    <source>
        <dbReference type="ARBA" id="ARBA00010554"/>
    </source>
</evidence>
<gene>
    <name evidence="2" type="ORF">Psi02_55260</name>
</gene>
<dbReference type="PANTHER" id="PTHR35983">
    <property type="entry name" value="UPF0166 PROTEIN TM_0021"/>
    <property type="match status" value="1"/>
</dbReference>
<proteinExistence type="inferred from homology"/>
<evidence type="ECO:0000313" key="2">
    <source>
        <dbReference type="EMBL" id="GII49102.1"/>
    </source>
</evidence>
<dbReference type="Pfam" id="PF02641">
    <property type="entry name" value="DUF190"/>
    <property type="match status" value="1"/>
</dbReference>
<dbReference type="PANTHER" id="PTHR35983:SF1">
    <property type="entry name" value="UPF0166 PROTEIN TM_0021"/>
    <property type="match status" value="1"/>
</dbReference>
<dbReference type="AlphaFoldDB" id="A0A8J3XNY9"/>